<dbReference type="AlphaFoldDB" id="A0A9D2RCP1"/>
<evidence type="ECO:0000256" key="1">
    <source>
        <dbReference type="ARBA" id="ARBA00004141"/>
    </source>
</evidence>
<dbReference type="GO" id="GO:0000271">
    <property type="term" value="P:polysaccharide biosynthetic process"/>
    <property type="evidence" value="ECO:0007669"/>
    <property type="project" value="InterPro"/>
</dbReference>
<evidence type="ECO:0000259" key="7">
    <source>
        <dbReference type="Pfam" id="PF04138"/>
    </source>
</evidence>
<gene>
    <name evidence="8" type="ORF">H9910_06935</name>
</gene>
<dbReference type="InterPro" id="IPR007267">
    <property type="entry name" value="GtrA_DPMS_TM"/>
</dbReference>
<evidence type="ECO:0000256" key="3">
    <source>
        <dbReference type="ARBA" id="ARBA00022692"/>
    </source>
</evidence>
<reference evidence="8" key="1">
    <citation type="journal article" date="2021" name="PeerJ">
        <title>Extensive microbial diversity within the chicken gut microbiome revealed by metagenomics and culture.</title>
        <authorList>
            <person name="Gilroy R."/>
            <person name="Ravi A."/>
            <person name="Getino M."/>
            <person name="Pursley I."/>
            <person name="Horton D.L."/>
            <person name="Alikhan N.F."/>
            <person name="Baker D."/>
            <person name="Gharbi K."/>
            <person name="Hall N."/>
            <person name="Watson M."/>
            <person name="Adriaenssens E.M."/>
            <person name="Foster-Nyarko E."/>
            <person name="Jarju S."/>
            <person name="Secka A."/>
            <person name="Antonio M."/>
            <person name="Oren A."/>
            <person name="Chaudhuri R.R."/>
            <person name="La Ragione R."/>
            <person name="Hildebrand F."/>
            <person name="Pallen M.J."/>
        </authorList>
    </citation>
    <scope>NUCLEOTIDE SEQUENCE</scope>
    <source>
        <strain evidence="8">ChiBcec15-3976</strain>
    </source>
</reference>
<comment type="similarity">
    <text evidence="2">Belongs to the GtrA family.</text>
</comment>
<feature type="domain" description="GtrA/DPMS transmembrane" evidence="7">
    <location>
        <begin position="12"/>
        <end position="129"/>
    </location>
</feature>
<evidence type="ECO:0000313" key="9">
    <source>
        <dbReference type="Proteomes" id="UP000823909"/>
    </source>
</evidence>
<dbReference type="GO" id="GO:0005886">
    <property type="term" value="C:plasma membrane"/>
    <property type="evidence" value="ECO:0007669"/>
    <property type="project" value="TreeGrafter"/>
</dbReference>
<dbReference type="PANTHER" id="PTHR38459">
    <property type="entry name" value="PROPHAGE BACTOPRENOL-LINKED GLUCOSE TRANSLOCASE HOMOLOG"/>
    <property type="match status" value="1"/>
</dbReference>
<accession>A0A9D2RCP1</accession>
<dbReference type="Pfam" id="PF04138">
    <property type="entry name" value="GtrA_DPMS_TM"/>
    <property type="match status" value="1"/>
</dbReference>
<name>A0A9D2RCP1_9FIRM</name>
<feature type="transmembrane region" description="Helical" evidence="6">
    <location>
        <begin position="35"/>
        <end position="55"/>
    </location>
</feature>
<evidence type="ECO:0000256" key="6">
    <source>
        <dbReference type="SAM" id="Phobius"/>
    </source>
</evidence>
<keyword evidence="3 6" id="KW-0812">Transmembrane</keyword>
<evidence type="ECO:0000256" key="4">
    <source>
        <dbReference type="ARBA" id="ARBA00022989"/>
    </source>
</evidence>
<keyword evidence="4 6" id="KW-1133">Transmembrane helix</keyword>
<evidence type="ECO:0000313" key="8">
    <source>
        <dbReference type="EMBL" id="HJD42729.1"/>
    </source>
</evidence>
<protein>
    <submittedName>
        <fullName evidence="8">GtrA family protein</fullName>
    </submittedName>
</protein>
<dbReference type="InterPro" id="IPR051401">
    <property type="entry name" value="GtrA_CellWall_Glycosyl"/>
</dbReference>
<organism evidence="8 9">
    <name type="scientific">Candidatus Mediterraneibacter quadrami</name>
    <dbReference type="NCBI Taxonomy" id="2838684"/>
    <lineage>
        <taxon>Bacteria</taxon>
        <taxon>Bacillati</taxon>
        <taxon>Bacillota</taxon>
        <taxon>Clostridia</taxon>
        <taxon>Lachnospirales</taxon>
        <taxon>Lachnospiraceae</taxon>
        <taxon>Mediterraneibacter</taxon>
    </lineage>
</organism>
<feature type="transmembrane region" description="Helical" evidence="6">
    <location>
        <begin position="76"/>
        <end position="101"/>
    </location>
</feature>
<proteinExistence type="inferred from homology"/>
<comment type="subcellular location">
    <subcellularLocation>
        <location evidence="1">Membrane</location>
        <topology evidence="1">Multi-pass membrane protein</topology>
    </subcellularLocation>
</comment>
<dbReference type="PANTHER" id="PTHR38459:SF5">
    <property type="entry name" value="CELL WALL TEICHOIC ACID GLYCOSYLATION PROTEIN GTCA"/>
    <property type="match status" value="1"/>
</dbReference>
<evidence type="ECO:0000256" key="5">
    <source>
        <dbReference type="ARBA" id="ARBA00023136"/>
    </source>
</evidence>
<feature type="transmembrane region" description="Helical" evidence="6">
    <location>
        <begin position="107"/>
        <end position="128"/>
    </location>
</feature>
<sequence length="132" mass="15050">MNFRKYREAILYIFFGGCTTFVNIIVYYICAHLLLLATAPSTVIAWILSVAFAYLTNRIYVFESRSRGLAAILREIGAFVSCRLLTGVMDLAIMYICVDLLHFNDLIIKIISNVLVIVLNYVASKLLIFRKK</sequence>
<feature type="transmembrane region" description="Helical" evidence="6">
    <location>
        <begin position="9"/>
        <end position="29"/>
    </location>
</feature>
<keyword evidence="5 6" id="KW-0472">Membrane</keyword>
<evidence type="ECO:0000256" key="2">
    <source>
        <dbReference type="ARBA" id="ARBA00009399"/>
    </source>
</evidence>
<dbReference type="Proteomes" id="UP000823909">
    <property type="component" value="Unassembled WGS sequence"/>
</dbReference>
<reference evidence="8" key="2">
    <citation type="submission" date="2021-04" db="EMBL/GenBank/DDBJ databases">
        <authorList>
            <person name="Gilroy R."/>
        </authorList>
    </citation>
    <scope>NUCLEOTIDE SEQUENCE</scope>
    <source>
        <strain evidence="8">ChiBcec15-3976</strain>
    </source>
</reference>
<comment type="caution">
    <text evidence="8">The sequence shown here is derived from an EMBL/GenBank/DDBJ whole genome shotgun (WGS) entry which is preliminary data.</text>
</comment>
<dbReference type="EMBL" id="DWUU01000042">
    <property type="protein sequence ID" value="HJD42729.1"/>
    <property type="molecule type" value="Genomic_DNA"/>
</dbReference>